<dbReference type="Proteomes" id="UP001197741">
    <property type="component" value="Unassembled WGS sequence"/>
</dbReference>
<dbReference type="Proteomes" id="UP000286581">
    <property type="component" value="Unassembled WGS sequence"/>
</dbReference>
<reference evidence="4" key="5">
    <citation type="submission" date="2020-02" db="EMBL/GenBank/DDBJ databases">
        <authorList>
            <person name="Littmann E."/>
            <person name="Sorbara M."/>
        </authorList>
    </citation>
    <scope>NUCLEOTIDE SEQUENCE</scope>
    <source>
        <strain evidence="4">MSK.16.45</strain>
    </source>
</reference>
<dbReference type="EMBL" id="QSAE01000018">
    <property type="protein sequence ID" value="RGW39999.1"/>
    <property type="molecule type" value="Genomic_DNA"/>
</dbReference>
<evidence type="ECO:0000256" key="1">
    <source>
        <dbReference type="SAM" id="Phobius"/>
    </source>
</evidence>
<keyword evidence="1" id="KW-0472">Membrane</keyword>
<feature type="transmembrane region" description="Helical" evidence="1">
    <location>
        <begin position="132"/>
        <end position="155"/>
    </location>
</feature>
<dbReference type="Proteomes" id="UP000260642">
    <property type="component" value="Unassembled WGS sequence"/>
</dbReference>
<reference evidence="8 9" key="3">
    <citation type="submission" date="2018-08" db="EMBL/GenBank/DDBJ databases">
        <title>A genome reference for cultivated species of the human gut microbiota.</title>
        <authorList>
            <person name="Zou Y."/>
            <person name="Xue W."/>
            <person name="Luo G."/>
        </authorList>
    </citation>
    <scope>NUCLEOTIDE SEQUENCE [LARGE SCALE GENOMIC DNA]</scope>
    <source>
        <strain evidence="6 9">AF12-8</strain>
        <strain evidence="5 8">TM10-3</strain>
    </source>
</reference>
<dbReference type="EMBL" id="JAAIMP010000006">
    <property type="protein sequence ID" value="NSC76818.1"/>
    <property type="molecule type" value="Genomic_DNA"/>
</dbReference>
<gene>
    <name evidence="6" type="ORF">DWV78_07145</name>
    <name evidence="5" type="ORF">DXD95_07025</name>
    <name evidence="4" type="ORF">G4312_05855</name>
    <name evidence="3" type="ORF">LIZ82_06400</name>
    <name evidence="2" type="ORF">T1815_17361</name>
</gene>
<evidence type="ECO:0000313" key="8">
    <source>
        <dbReference type="Proteomes" id="UP000260642"/>
    </source>
</evidence>
<sequence>MRNKKVLFAVQAAMIAALYVVLTYITNLLGLASGTIQVRFSEALCILPVFTPAAIPGLFIGCLISNLITGGIIWDIIFGSIATLLGALGTYFLRKKKFVYTLPPVIANIIIVPLVLRYGYGFTTVYKGVDISLVFNAVTVGIGEIISICVLGSLLKGILSKYRNVIFKQDEA</sequence>
<organism evidence="2 7">
    <name type="scientific">Agathobacter rectalis</name>
    <dbReference type="NCBI Taxonomy" id="39491"/>
    <lineage>
        <taxon>Bacteria</taxon>
        <taxon>Bacillati</taxon>
        <taxon>Bacillota</taxon>
        <taxon>Clostridia</taxon>
        <taxon>Lachnospirales</taxon>
        <taxon>Lachnospiraceae</taxon>
        <taxon>Agathobacter</taxon>
    </lineage>
</organism>
<feature type="transmembrane region" description="Helical" evidence="1">
    <location>
        <begin position="72"/>
        <end position="93"/>
    </location>
</feature>
<evidence type="ECO:0000313" key="4">
    <source>
        <dbReference type="EMBL" id="NSC76818.1"/>
    </source>
</evidence>
<dbReference type="PANTHER" id="PTHR40044:SF1">
    <property type="entry name" value="INTEGRAL MEMBRANE PROTEIN"/>
    <property type="match status" value="1"/>
</dbReference>
<evidence type="ECO:0000313" key="3">
    <source>
        <dbReference type="EMBL" id="MCB6960523.1"/>
    </source>
</evidence>
<dbReference type="InterPro" id="IPR010387">
    <property type="entry name" value="QueT"/>
</dbReference>
<dbReference type="PANTHER" id="PTHR40044">
    <property type="entry name" value="INTEGRAL MEMBRANE PROTEIN-RELATED"/>
    <property type="match status" value="1"/>
</dbReference>
<evidence type="ECO:0000313" key="7">
    <source>
        <dbReference type="Proteomes" id="UP000049472"/>
    </source>
</evidence>
<dbReference type="PIRSF" id="PIRSF031501">
    <property type="entry name" value="QueT"/>
    <property type="match status" value="1"/>
</dbReference>
<dbReference type="RefSeq" id="WP_055061893.1">
    <property type="nucleotide sequence ID" value="NZ_AP031452.1"/>
</dbReference>
<evidence type="ECO:0000313" key="2">
    <source>
        <dbReference type="EMBL" id="CRL38074.1"/>
    </source>
</evidence>
<dbReference type="AlphaFoldDB" id="A0A0M6WMV5"/>
<evidence type="ECO:0000313" key="6">
    <source>
        <dbReference type="EMBL" id="RGW39999.1"/>
    </source>
</evidence>
<accession>A0A0M6WMV5</accession>
<dbReference type="Proteomes" id="UP000049472">
    <property type="component" value="Unassembled WGS sequence"/>
</dbReference>
<name>A0A0M6WMV5_9FIRM</name>
<keyword evidence="1" id="KW-1133">Transmembrane helix</keyword>
<keyword evidence="7" id="KW-1185">Reference proteome</keyword>
<dbReference type="Pfam" id="PF06177">
    <property type="entry name" value="QueT"/>
    <property type="match status" value="1"/>
</dbReference>
<feature type="transmembrane region" description="Helical" evidence="1">
    <location>
        <begin position="100"/>
        <end position="120"/>
    </location>
</feature>
<dbReference type="EMBL" id="QSOB01000008">
    <property type="protein sequence ID" value="RGI68505.1"/>
    <property type="molecule type" value="Genomic_DNA"/>
</dbReference>
<reference evidence="7" key="1">
    <citation type="submission" date="2015-05" db="EMBL/GenBank/DDBJ databases">
        <authorList>
            <consortium name="Pathogen Informatics"/>
        </authorList>
    </citation>
    <scope>NUCLEOTIDE SEQUENCE [LARGE SCALE GENOMIC DNA]</scope>
    <source>
        <strain evidence="7">T1-815</strain>
    </source>
</reference>
<reference evidence="4" key="4">
    <citation type="journal article" date="2020" name="Cell Host Microbe">
        <title>Functional and Genomic Variation between Human-Derived Isolates of Lachnospiraceae Reveals Inter- and Intra-Species Diversity.</title>
        <authorList>
            <person name="Sorbara M.T."/>
            <person name="Littmann E.R."/>
            <person name="Fontana E."/>
            <person name="Moody T.U."/>
            <person name="Kohout C.E."/>
            <person name="Gjonbalaj M."/>
            <person name="Eaton V."/>
            <person name="Seok R."/>
            <person name="Leiner I.M."/>
            <person name="Pamer E.G."/>
        </authorList>
    </citation>
    <scope>NUCLEOTIDE SEQUENCE</scope>
    <source>
        <strain evidence="4">MSK.16.45</strain>
    </source>
</reference>
<reference evidence="2" key="2">
    <citation type="submission" date="2015-05" db="EMBL/GenBank/DDBJ databases">
        <authorList>
            <person name="Wang D.B."/>
            <person name="Wang M."/>
        </authorList>
    </citation>
    <scope>NUCLEOTIDE SEQUENCE [LARGE SCALE GENOMIC DNA]</scope>
    <source>
        <strain evidence="2">T1-815</strain>
    </source>
</reference>
<protein>
    <submittedName>
        <fullName evidence="3">QueT transporter family protein</fullName>
    </submittedName>
</protein>
<feature type="transmembrane region" description="Helical" evidence="1">
    <location>
        <begin position="6"/>
        <end position="31"/>
    </location>
</feature>
<evidence type="ECO:0000313" key="9">
    <source>
        <dbReference type="Proteomes" id="UP000286581"/>
    </source>
</evidence>
<dbReference type="Proteomes" id="UP001193756">
    <property type="component" value="Unassembled WGS sequence"/>
</dbReference>
<dbReference type="EMBL" id="CVRQ01000020">
    <property type="protein sequence ID" value="CRL38074.1"/>
    <property type="molecule type" value="Genomic_DNA"/>
</dbReference>
<reference evidence="3" key="6">
    <citation type="submission" date="2021-10" db="EMBL/GenBank/DDBJ databases">
        <title>Collection of gut derived symbiotic bacterial strains cultured from healthy donors.</title>
        <authorList>
            <person name="Lin H."/>
            <person name="Littmann E."/>
            <person name="Kohout C."/>
            <person name="Pamer E.G."/>
        </authorList>
    </citation>
    <scope>NUCLEOTIDE SEQUENCE</scope>
    <source>
        <strain evidence="3">DFI.7.28A</strain>
    </source>
</reference>
<dbReference type="EMBL" id="JAJCJQ010000006">
    <property type="protein sequence ID" value="MCB6960523.1"/>
    <property type="molecule type" value="Genomic_DNA"/>
</dbReference>
<proteinExistence type="predicted"/>
<feature type="transmembrane region" description="Helical" evidence="1">
    <location>
        <begin position="43"/>
        <end position="66"/>
    </location>
</feature>
<keyword evidence="1" id="KW-0812">Transmembrane</keyword>
<evidence type="ECO:0000313" key="5">
    <source>
        <dbReference type="EMBL" id="RGI68505.1"/>
    </source>
</evidence>